<comment type="caution">
    <text evidence="1">The sequence shown here is derived from an EMBL/GenBank/DDBJ whole genome shotgun (WGS) entry which is preliminary data.</text>
</comment>
<proteinExistence type="predicted"/>
<name>A0ACC3TQ15_9ASCO</name>
<sequence>MTATARCALSVEHNSYMRLALPQLSSECHRGLPPGFRGKLLFRSRIQSPSRPISILASRAQIFERLLISNCQTIEFGGPKVVKICCRRSVHISEIDWETVRPGSKRWQGRRVVVLSLMFMMPVISFGLGAWQIKRLKWKTDLIAEYENRLILPPLVLPPQVNPDAAANLQYRRVLAKGKFRHDQEILVGPRVNEGESGYICITPFEREGGSKILVNRGWIRKDMADQRKRRSEALPTDEAYVEGLIKLPAERNYFTPENEPHRGLFYFVDVPAFAAMTGAQPVIIEELATKYVDPDVFVSWEVLANAGIPIGRLPKIDLKNNHAQYIATWFGVCIATSVMFVIMARSPKSARTQKIKHLRYYS</sequence>
<keyword evidence="2" id="KW-1185">Reference proteome</keyword>
<evidence type="ECO:0000313" key="1">
    <source>
        <dbReference type="EMBL" id="KAK9323238.1"/>
    </source>
</evidence>
<dbReference type="Proteomes" id="UP001489719">
    <property type="component" value="Unassembled WGS sequence"/>
</dbReference>
<protein>
    <submittedName>
        <fullName evidence="1">SURF1 family-domain-containing protein</fullName>
    </submittedName>
</protein>
<reference evidence="2" key="1">
    <citation type="journal article" date="2024" name="Front. Bioeng. Biotechnol.">
        <title>Genome-scale model development and genomic sequencing of the oleaginous clade Lipomyces.</title>
        <authorList>
            <person name="Czajka J.J."/>
            <person name="Han Y."/>
            <person name="Kim J."/>
            <person name="Mondo S.J."/>
            <person name="Hofstad B.A."/>
            <person name="Robles A."/>
            <person name="Haridas S."/>
            <person name="Riley R."/>
            <person name="LaButti K."/>
            <person name="Pangilinan J."/>
            <person name="Andreopoulos W."/>
            <person name="Lipzen A."/>
            <person name="Yan J."/>
            <person name="Wang M."/>
            <person name="Ng V."/>
            <person name="Grigoriev I.V."/>
            <person name="Spatafora J.W."/>
            <person name="Magnuson J.K."/>
            <person name="Baker S.E."/>
            <person name="Pomraning K.R."/>
        </authorList>
    </citation>
    <scope>NUCLEOTIDE SEQUENCE [LARGE SCALE GENOMIC DNA]</scope>
    <source>
        <strain evidence="2">CBS 10300</strain>
    </source>
</reference>
<organism evidence="1 2">
    <name type="scientific">Lipomyces orientalis</name>
    <dbReference type="NCBI Taxonomy" id="1233043"/>
    <lineage>
        <taxon>Eukaryota</taxon>
        <taxon>Fungi</taxon>
        <taxon>Dikarya</taxon>
        <taxon>Ascomycota</taxon>
        <taxon>Saccharomycotina</taxon>
        <taxon>Lipomycetes</taxon>
        <taxon>Lipomycetales</taxon>
        <taxon>Lipomycetaceae</taxon>
        <taxon>Lipomyces</taxon>
    </lineage>
</organism>
<gene>
    <name evidence="1" type="ORF">V1517DRAFT_321079</name>
</gene>
<evidence type="ECO:0000313" key="2">
    <source>
        <dbReference type="Proteomes" id="UP001489719"/>
    </source>
</evidence>
<dbReference type="EMBL" id="MU970064">
    <property type="protein sequence ID" value="KAK9323238.1"/>
    <property type="molecule type" value="Genomic_DNA"/>
</dbReference>
<accession>A0ACC3TQ15</accession>